<dbReference type="AlphaFoldDB" id="A0A5J4VVE5"/>
<dbReference type="EMBL" id="SNRW01004816">
    <property type="protein sequence ID" value="KAA6386410.1"/>
    <property type="molecule type" value="Genomic_DNA"/>
</dbReference>
<reference evidence="2 3" key="1">
    <citation type="submission" date="2019-03" db="EMBL/GenBank/DDBJ databases">
        <title>Single cell metagenomics reveals metabolic interactions within the superorganism composed of flagellate Streblomastix strix and complex community of Bacteroidetes bacteria on its surface.</title>
        <authorList>
            <person name="Treitli S.C."/>
            <person name="Kolisko M."/>
            <person name="Husnik F."/>
            <person name="Keeling P."/>
            <person name="Hampl V."/>
        </authorList>
    </citation>
    <scope>NUCLEOTIDE SEQUENCE [LARGE SCALE GENOMIC DNA]</scope>
    <source>
        <strain evidence="2">ST1C</strain>
    </source>
</reference>
<protein>
    <submittedName>
        <fullName evidence="2">Uncharacterized protein</fullName>
    </submittedName>
</protein>
<gene>
    <name evidence="2" type="ORF">EZS28_018064</name>
</gene>
<accession>A0A5J4VVE5</accession>
<evidence type="ECO:0000256" key="1">
    <source>
        <dbReference type="SAM" id="MobiDB-lite"/>
    </source>
</evidence>
<sequence>MSPTPSSQSVHGRKNVTSSGIHITFTNNKRGGNNQTNVIVQLPPILNVGTEEGRQQMIQSVNEVQQAISGVQDNIKDGDIRKMQDKANEAEQRVASVKGPKSMLMTYALQLHIQQLQSTVFIPQKTRPGKLIQKYAWGKTSKPCLFRRKALIIEPITMYVMMTTPNMIIEIQPQLRIYL</sequence>
<name>A0A5J4VVE5_9EUKA</name>
<evidence type="ECO:0000313" key="2">
    <source>
        <dbReference type="EMBL" id="KAA6386410.1"/>
    </source>
</evidence>
<dbReference type="Proteomes" id="UP000324800">
    <property type="component" value="Unassembled WGS sequence"/>
</dbReference>
<evidence type="ECO:0000313" key="3">
    <source>
        <dbReference type="Proteomes" id="UP000324800"/>
    </source>
</evidence>
<organism evidence="2 3">
    <name type="scientific">Streblomastix strix</name>
    <dbReference type="NCBI Taxonomy" id="222440"/>
    <lineage>
        <taxon>Eukaryota</taxon>
        <taxon>Metamonada</taxon>
        <taxon>Preaxostyla</taxon>
        <taxon>Oxymonadida</taxon>
        <taxon>Streblomastigidae</taxon>
        <taxon>Streblomastix</taxon>
    </lineage>
</organism>
<feature type="region of interest" description="Disordered" evidence="1">
    <location>
        <begin position="1"/>
        <end position="36"/>
    </location>
</feature>
<comment type="caution">
    <text evidence="2">The sequence shown here is derived from an EMBL/GenBank/DDBJ whole genome shotgun (WGS) entry which is preliminary data.</text>
</comment>
<proteinExistence type="predicted"/>